<dbReference type="SUPFAM" id="SSF46785">
    <property type="entry name" value="Winged helix' DNA-binding domain"/>
    <property type="match status" value="2"/>
</dbReference>
<sequence>MNQEKIVRIIEASLLAAGSSLSKDKIMELFAEDEKIKPEQIKNALEQLQQEAEGRGIELVEVASGYRYQARQEYAEWIARLWEERPARYSRALLETLALIAYRQPTTRSDIEQVRGVSVSSSIIKTLLEREWIRVVGHRDVPGKPALYATTKGFLDYFNLKSLDELPSLSELKDLDNLNPELKFDGDDAEIPSNNAESSPIEDNSEDTTTEDPNPETVGPESVSPETVDPDSSEEGYEGIEEADDTFTEDGHAEGIESVEDLQSEFDGTEIDGTETNSESVEGIGYEDDYQDDDQADSFNDELEDESLDTDSEQKSTYSIH</sequence>
<evidence type="ECO:0000256" key="1">
    <source>
        <dbReference type="SAM" id="MobiDB-lite"/>
    </source>
</evidence>
<dbReference type="EMBL" id="CP025120">
    <property type="protein sequence ID" value="AUD78466.1"/>
    <property type="molecule type" value="Genomic_DNA"/>
</dbReference>
<dbReference type="GO" id="GO:0051304">
    <property type="term" value="P:chromosome separation"/>
    <property type="evidence" value="ECO:0007669"/>
    <property type="project" value="InterPro"/>
</dbReference>
<proteinExistence type="predicted"/>
<feature type="compositionally biased region" description="Acidic residues" evidence="1">
    <location>
        <begin position="228"/>
        <end position="248"/>
    </location>
</feature>
<organism evidence="2 3">
    <name type="scientific">Kangiella profundi</name>
    <dbReference type="NCBI Taxonomy" id="1561924"/>
    <lineage>
        <taxon>Bacteria</taxon>
        <taxon>Pseudomonadati</taxon>
        <taxon>Pseudomonadota</taxon>
        <taxon>Gammaproteobacteria</taxon>
        <taxon>Kangiellales</taxon>
        <taxon>Kangiellaceae</taxon>
        <taxon>Kangiella</taxon>
    </lineage>
</organism>
<accession>A0A2K9ADJ3</accession>
<name>A0A2K9ADJ3_9GAMM</name>
<feature type="compositionally biased region" description="Acidic residues" evidence="1">
    <location>
        <begin position="203"/>
        <end position="214"/>
    </location>
</feature>
<dbReference type="InterPro" id="IPR005234">
    <property type="entry name" value="ScpB_csome_segregation"/>
</dbReference>
<evidence type="ECO:0000313" key="3">
    <source>
        <dbReference type="Proteomes" id="UP000232693"/>
    </source>
</evidence>
<feature type="compositionally biased region" description="Acidic residues" evidence="1">
    <location>
        <begin position="285"/>
        <end position="311"/>
    </location>
</feature>
<dbReference type="PANTHER" id="PTHR34298">
    <property type="entry name" value="SEGREGATION AND CONDENSATION PROTEIN B"/>
    <property type="match status" value="1"/>
</dbReference>
<dbReference type="Pfam" id="PF04079">
    <property type="entry name" value="SMC_ScpB"/>
    <property type="match status" value="1"/>
</dbReference>
<keyword evidence="3" id="KW-1185">Reference proteome</keyword>
<dbReference type="InterPro" id="IPR036390">
    <property type="entry name" value="WH_DNA-bd_sf"/>
</dbReference>
<feature type="compositionally biased region" description="Polar residues" evidence="1">
    <location>
        <begin position="192"/>
        <end position="202"/>
    </location>
</feature>
<dbReference type="OrthoDB" id="9806226at2"/>
<feature type="region of interest" description="Disordered" evidence="1">
    <location>
        <begin position="181"/>
        <end position="321"/>
    </location>
</feature>
<dbReference type="AlphaFoldDB" id="A0A2K9ADJ3"/>
<reference evidence="2 3" key="1">
    <citation type="submission" date="2017-12" db="EMBL/GenBank/DDBJ databases">
        <title>Kangiella profundi FT102 completed genome.</title>
        <authorList>
            <person name="Xu J."/>
            <person name="Wang J."/>
            <person name="Lu Y."/>
        </authorList>
    </citation>
    <scope>NUCLEOTIDE SEQUENCE [LARGE SCALE GENOMIC DNA]</scope>
    <source>
        <strain evidence="2 3">FT102</strain>
    </source>
</reference>
<dbReference type="Gene3D" id="1.10.10.10">
    <property type="entry name" value="Winged helix-like DNA-binding domain superfamily/Winged helix DNA-binding domain"/>
    <property type="match status" value="2"/>
</dbReference>
<dbReference type="KEGG" id="kpd:CW740_04045"/>
<feature type="compositionally biased region" description="Acidic residues" evidence="1">
    <location>
        <begin position="257"/>
        <end position="273"/>
    </location>
</feature>
<dbReference type="RefSeq" id="WP_106646337.1">
    <property type="nucleotide sequence ID" value="NZ_BMGO01000002.1"/>
</dbReference>
<gene>
    <name evidence="2" type="primary">scpB</name>
    <name evidence="2" type="ORF">CW740_04045</name>
</gene>
<protein>
    <submittedName>
        <fullName evidence="2">SMC-Scp complex subunit ScpB</fullName>
    </submittedName>
</protein>
<dbReference type="Proteomes" id="UP000232693">
    <property type="component" value="Chromosome"/>
</dbReference>
<evidence type="ECO:0000313" key="2">
    <source>
        <dbReference type="EMBL" id="AUD78466.1"/>
    </source>
</evidence>
<dbReference type="InterPro" id="IPR036388">
    <property type="entry name" value="WH-like_DNA-bd_sf"/>
</dbReference>
<dbReference type="PANTHER" id="PTHR34298:SF2">
    <property type="entry name" value="SEGREGATION AND CONDENSATION PROTEIN B"/>
    <property type="match status" value="1"/>
</dbReference>
<dbReference type="NCBIfam" id="TIGR00281">
    <property type="entry name" value="SMC-Scp complex subunit ScpB"/>
    <property type="match status" value="1"/>
</dbReference>